<gene>
    <name evidence="2" type="ORF">IMG5_085460</name>
</gene>
<dbReference type="eggNOG" id="ENOG502T4HI">
    <property type="taxonomic scope" value="Eukaryota"/>
</dbReference>
<keyword evidence="1" id="KW-0472">Membrane</keyword>
<keyword evidence="1" id="KW-1133">Transmembrane helix</keyword>
<evidence type="ECO:0000256" key="1">
    <source>
        <dbReference type="SAM" id="Phobius"/>
    </source>
</evidence>
<name>G0QQY1_ICHMU</name>
<sequence length="91" mass="10959">MSSFIPPPPNAAWQQPFDLNDEELLEQEEIAHEEELKAMYMHEANNNFGIECRDGDYQEDGNIQKNIQNIYTYIYFVIFIYLLNRRIRRSR</sequence>
<dbReference type="AlphaFoldDB" id="G0QQY1"/>
<keyword evidence="1" id="KW-0812">Transmembrane</keyword>
<proteinExistence type="predicted"/>
<evidence type="ECO:0000313" key="3">
    <source>
        <dbReference type="Proteomes" id="UP000008983"/>
    </source>
</evidence>
<accession>G0QQY1</accession>
<keyword evidence="3" id="KW-1185">Reference proteome</keyword>
<dbReference type="Proteomes" id="UP000008983">
    <property type="component" value="Unassembled WGS sequence"/>
</dbReference>
<organism evidence="2 3">
    <name type="scientific">Ichthyophthirius multifiliis</name>
    <name type="common">White spot disease agent</name>
    <name type="synonym">Ich</name>
    <dbReference type="NCBI Taxonomy" id="5932"/>
    <lineage>
        <taxon>Eukaryota</taxon>
        <taxon>Sar</taxon>
        <taxon>Alveolata</taxon>
        <taxon>Ciliophora</taxon>
        <taxon>Intramacronucleata</taxon>
        <taxon>Oligohymenophorea</taxon>
        <taxon>Hymenostomatida</taxon>
        <taxon>Ophryoglenina</taxon>
        <taxon>Ichthyophthirius</taxon>
    </lineage>
</organism>
<evidence type="ECO:0000313" key="2">
    <source>
        <dbReference type="EMBL" id="EGR32377.1"/>
    </source>
</evidence>
<dbReference type="EMBL" id="GL983693">
    <property type="protein sequence ID" value="EGR32377.1"/>
    <property type="molecule type" value="Genomic_DNA"/>
</dbReference>
<dbReference type="GeneID" id="14908537"/>
<protein>
    <submittedName>
        <fullName evidence="2">Uncharacterized protein</fullName>
    </submittedName>
</protein>
<dbReference type="InParanoid" id="G0QQY1"/>
<dbReference type="RefSeq" id="XP_004035863.1">
    <property type="nucleotide sequence ID" value="XM_004035815.1"/>
</dbReference>
<reference evidence="2 3" key="1">
    <citation type="submission" date="2011-07" db="EMBL/GenBank/DDBJ databases">
        <authorList>
            <person name="Coyne R."/>
            <person name="Brami D."/>
            <person name="Johnson J."/>
            <person name="Hostetler J."/>
            <person name="Hannick L."/>
            <person name="Clark T."/>
            <person name="Cassidy-Hanley D."/>
            <person name="Inman J."/>
        </authorList>
    </citation>
    <scope>NUCLEOTIDE SEQUENCE [LARGE SCALE GENOMIC DNA]</scope>
    <source>
        <strain evidence="2 3">G5</strain>
    </source>
</reference>
<feature type="transmembrane region" description="Helical" evidence="1">
    <location>
        <begin position="67"/>
        <end position="84"/>
    </location>
</feature>